<evidence type="ECO:0000256" key="3">
    <source>
        <dbReference type="ARBA" id="ARBA00009184"/>
    </source>
</evidence>
<dbReference type="NCBIfam" id="TIGR00338">
    <property type="entry name" value="serB"/>
    <property type="match status" value="1"/>
</dbReference>
<dbReference type="CDD" id="cd07500">
    <property type="entry name" value="HAD_PSP"/>
    <property type="match status" value="1"/>
</dbReference>
<proteinExistence type="inferred from homology"/>
<dbReference type="Proteomes" id="UP000244722">
    <property type="component" value="Unassembled WGS sequence"/>
</dbReference>
<keyword evidence="13" id="KW-1185">Reference proteome</keyword>
<feature type="active site" description="Proton donor" evidence="11">
    <location>
        <position position="206"/>
    </location>
</feature>
<evidence type="ECO:0000256" key="4">
    <source>
        <dbReference type="ARBA" id="ARBA00012640"/>
    </source>
</evidence>
<dbReference type="SFLD" id="SFLDG01129">
    <property type="entry name" value="C1.5:_HAD__Beta-PGM__Phosphata"/>
    <property type="match status" value="1"/>
</dbReference>
<name>A0A2T6ZMR5_TUBBO</name>
<feature type="active site" description="Nucleophile" evidence="11">
    <location>
        <position position="204"/>
    </location>
</feature>
<dbReference type="InterPro" id="IPR004469">
    <property type="entry name" value="PSP"/>
</dbReference>
<dbReference type="GO" id="GO:0006564">
    <property type="term" value="P:L-serine biosynthetic process"/>
    <property type="evidence" value="ECO:0007669"/>
    <property type="project" value="UniProtKB-KW"/>
</dbReference>
<protein>
    <recommendedName>
        <fullName evidence="4">phosphoserine phosphatase</fullName>
        <ecNumber evidence="4">3.1.3.3</ecNumber>
    </recommendedName>
    <alternativeName>
        <fullName evidence="10">O-phosphoserine phosphohydrolase</fullName>
    </alternativeName>
</protein>
<keyword evidence="9" id="KW-0718">Serine biosynthesis</keyword>
<dbReference type="InterPro" id="IPR036412">
    <property type="entry name" value="HAD-like_sf"/>
</dbReference>
<keyword evidence="6" id="KW-0479">Metal-binding</keyword>
<evidence type="ECO:0000256" key="8">
    <source>
        <dbReference type="ARBA" id="ARBA00022842"/>
    </source>
</evidence>
<evidence type="ECO:0000256" key="2">
    <source>
        <dbReference type="ARBA" id="ARBA00005135"/>
    </source>
</evidence>
<dbReference type="GO" id="GO:0000287">
    <property type="term" value="F:magnesium ion binding"/>
    <property type="evidence" value="ECO:0007669"/>
    <property type="project" value="TreeGrafter"/>
</dbReference>
<dbReference type="InterPro" id="IPR023214">
    <property type="entry name" value="HAD_sf"/>
</dbReference>
<keyword evidence="7" id="KW-0378">Hydrolase</keyword>
<comment type="cofactor">
    <cofactor evidence="1">
        <name>Mg(2+)</name>
        <dbReference type="ChEBI" id="CHEBI:18420"/>
    </cofactor>
</comment>
<dbReference type="PANTHER" id="PTHR43344">
    <property type="entry name" value="PHOSPHOSERINE PHOSPHATASE"/>
    <property type="match status" value="1"/>
</dbReference>
<dbReference type="FunFam" id="3.40.50.1000:FF:000143">
    <property type="entry name" value="Phosphoserine phosphatase serb"/>
    <property type="match status" value="1"/>
</dbReference>
<evidence type="ECO:0000256" key="7">
    <source>
        <dbReference type="ARBA" id="ARBA00022801"/>
    </source>
</evidence>
<dbReference type="OrthoDB" id="27226at2759"/>
<dbReference type="STRING" id="42251.A0A2T6ZMR5"/>
<organism evidence="12 13">
    <name type="scientific">Tuber borchii</name>
    <name type="common">White truffle</name>
    <dbReference type="NCBI Taxonomy" id="42251"/>
    <lineage>
        <taxon>Eukaryota</taxon>
        <taxon>Fungi</taxon>
        <taxon>Dikarya</taxon>
        <taxon>Ascomycota</taxon>
        <taxon>Pezizomycotina</taxon>
        <taxon>Pezizomycetes</taxon>
        <taxon>Pezizales</taxon>
        <taxon>Tuberaceae</taxon>
        <taxon>Tuber</taxon>
    </lineage>
</organism>
<comment type="similarity">
    <text evidence="3">Belongs to the HAD-like hydrolase superfamily. SerB family.</text>
</comment>
<evidence type="ECO:0000256" key="11">
    <source>
        <dbReference type="PIRSR" id="PIRSR604469-1"/>
    </source>
</evidence>
<evidence type="ECO:0000313" key="13">
    <source>
        <dbReference type="Proteomes" id="UP000244722"/>
    </source>
</evidence>
<sequence length="420" mass="46712">MSGTKPSNTPLAALRQGLTRAASYNAGLHIRDLHGAPPTPNEDYTTPVEIVTPEGKRLLIKNTGIVHTISHKNCVPTESALRLVATLFYNPSQSLVTADGEEISVEKHDVNFGPYVSDMAMFEFTQTVDELLVPWKKWGTNHRCLDSAERPKVMEISLSMPEMLQLNELRRHTSLWHFERKWNVELVLQENNIFRRYKRLAVFDMDSTLIEQEVIDEIAKFLGVEDQVSSITARAMNGEIDFTESLRQRVTLLKGVPSTVFQELKSVITFAPGVRELCRVLKTLGYKLAVLSGGFVPLAEYVKEQLSFDYAHANNLVVSEDGKFLTGELCGPIVHAERKALLLEEIAKENGIALEQTMAIGDGANDLLMMKKAGIGIAFNAKPSVQVAAPTRLNSETMLDVLYILGFTKEEIQALLAVSN</sequence>
<dbReference type="Gene3D" id="3.40.50.1000">
    <property type="entry name" value="HAD superfamily/HAD-like"/>
    <property type="match status" value="1"/>
</dbReference>
<dbReference type="InterPro" id="IPR050582">
    <property type="entry name" value="HAD-like_SerB"/>
</dbReference>
<comment type="caution">
    <text evidence="12">The sequence shown here is derived from an EMBL/GenBank/DDBJ whole genome shotgun (WGS) entry which is preliminary data.</text>
</comment>
<dbReference type="GO" id="GO:0036424">
    <property type="term" value="F:L-phosphoserine phosphatase activity"/>
    <property type="evidence" value="ECO:0007669"/>
    <property type="project" value="InterPro"/>
</dbReference>
<evidence type="ECO:0000256" key="9">
    <source>
        <dbReference type="ARBA" id="ARBA00023299"/>
    </source>
</evidence>
<dbReference type="Pfam" id="PF00702">
    <property type="entry name" value="Hydrolase"/>
    <property type="match status" value="1"/>
</dbReference>
<dbReference type="NCBIfam" id="TIGR01488">
    <property type="entry name" value="HAD-SF-IB"/>
    <property type="match status" value="1"/>
</dbReference>
<comment type="pathway">
    <text evidence="2">Amino-acid biosynthesis; L-serine biosynthesis; L-serine from 3-phospho-D-glycerate: step 3/3.</text>
</comment>
<reference evidence="12 13" key="1">
    <citation type="submission" date="2017-04" db="EMBL/GenBank/DDBJ databases">
        <title>Draft genome sequence of Tuber borchii Vittad., a whitish edible truffle.</title>
        <authorList>
            <consortium name="DOE Joint Genome Institute"/>
            <person name="Murat C."/>
            <person name="Kuo A."/>
            <person name="Barry K.W."/>
            <person name="Clum A."/>
            <person name="Dockter R.B."/>
            <person name="Fauchery L."/>
            <person name="Iotti M."/>
            <person name="Kohler A."/>
            <person name="Labutti K."/>
            <person name="Lindquist E.A."/>
            <person name="Lipzen A."/>
            <person name="Ohm R.A."/>
            <person name="Wang M."/>
            <person name="Grigoriev I.V."/>
            <person name="Zambonelli A."/>
            <person name="Martin F.M."/>
        </authorList>
    </citation>
    <scope>NUCLEOTIDE SEQUENCE [LARGE SCALE GENOMIC DNA]</scope>
    <source>
        <strain evidence="12 13">Tbo3840</strain>
    </source>
</reference>
<evidence type="ECO:0000256" key="6">
    <source>
        <dbReference type="ARBA" id="ARBA00022723"/>
    </source>
</evidence>
<dbReference type="EC" id="3.1.3.3" evidence="4"/>
<gene>
    <name evidence="12" type="ORF">B9Z19DRAFT_1087631</name>
</gene>
<dbReference type="PANTHER" id="PTHR43344:SF2">
    <property type="entry name" value="PHOSPHOSERINE PHOSPHATASE"/>
    <property type="match status" value="1"/>
</dbReference>
<evidence type="ECO:0000256" key="1">
    <source>
        <dbReference type="ARBA" id="ARBA00001946"/>
    </source>
</evidence>
<dbReference type="AlphaFoldDB" id="A0A2T6ZMR5"/>
<evidence type="ECO:0000256" key="5">
    <source>
        <dbReference type="ARBA" id="ARBA00022605"/>
    </source>
</evidence>
<dbReference type="SFLD" id="SFLDG01136">
    <property type="entry name" value="C1.6:_Phosphoserine_Phosphatas"/>
    <property type="match status" value="1"/>
</dbReference>
<accession>A0A2T6ZMR5</accession>
<dbReference type="UniPathway" id="UPA00135">
    <property type="reaction ID" value="UER00198"/>
</dbReference>
<dbReference type="SFLD" id="SFLDF00029">
    <property type="entry name" value="phosphoserine_phosphatase"/>
    <property type="match status" value="1"/>
</dbReference>
<evidence type="ECO:0000256" key="10">
    <source>
        <dbReference type="ARBA" id="ARBA00031693"/>
    </source>
</evidence>
<dbReference type="SUPFAM" id="SSF56784">
    <property type="entry name" value="HAD-like"/>
    <property type="match status" value="1"/>
</dbReference>
<dbReference type="GO" id="GO:0005737">
    <property type="term" value="C:cytoplasm"/>
    <property type="evidence" value="ECO:0007669"/>
    <property type="project" value="TreeGrafter"/>
</dbReference>
<evidence type="ECO:0000313" key="12">
    <source>
        <dbReference type="EMBL" id="PUU76781.1"/>
    </source>
</evidence>
<keyword evidence="5" id="KW-0028">Amino-acid biosynthesis</keyword>
<dbReference type="SFLD" id="SFLDS00003">
    <property type="entry name" value="Haloacid_Dehalogenase"/>
    <property type="match status" value="1"/>
</dbReference>
<keyword evidence="8" id="KW-0460">Magnesium</keyword>
<dbReference type="SFLD" id="SFLDG01137">
    <property type="entry name" value="C1.6.1:_Phosphoserine_Phosphat"/>
    <property type="match status" value="1"/>
</dbReference>
<dbReference type="EMBL" id="NESQ01000176">
    <property type="protein sequence ID" value="PUU76781.1"/>
    <property type="molecule type" value="Genomic_DNA"/>
</dbReference>